<evidence type="ECO:0008006" key="3">
    <source>
        <dbReference type="Google" id="ProtNLM"/>
    </source>
</evidence>
<evidence type="ECO:0000313" key="1">
    <source>
        <dbReference type="EMBL" id="GAA4925435.1"/>
    </source>
</evidence>
<gene>
    <name evidence="1" type="ORF">GCM10023313_32460</name>
</gene>
<accession>A0ABP9G124</accession>
<name>A0ABP9G124_9SPHI</name>
<dbReference type="RefSeq" id="WP_345332653.1">
    <property type="nucleotide sequence ID" value="NZ_BAABJI010000002.1"/>
</dbReference>
<protein>
    <recommendedName>
        <fullName evidence="3">Lipoprotein</fullName>
    </recommendedName>
</protein>
<sequence length="152" mass="16732">MKNLLVQFASVITVTFLLSGCLKKTDEAPIGCDPAVTAFPFQIKDGATNADLFFGASAKYKPSELKLFPENYTGEKDSIPVIRLINSTRQGFIIYPSIKTRDTILVRIAAMAPDTLTFKLSQPADACHPWDISEVTFKGKPVASEDLYVLKK</sequence>
<dbReference type="EMBL" id="BAABJI010000002">
    <property type="protein sequence ID" value="GAA4925435.1"/>
    <property type="molecule type" value="Genomic_DNA"/>
</dbReference>
<dbReference type="Proteomes" id="UP001501436">
    <property type="component" value="Unassembled WGS sequence"/>
</dbReference>
<keyword evidence="2" id="KW-1185">Reference proteome</keyword>
<dbReference type="PROSITE" id="PS51257">
    <property type="entry name" value="PROKAR_LIPOPROTEIN"/>
    <property type="match status" value="1"/>
</dbReference>
<comment type="caution">
    <text evidence="1">The sequence shown here is derived from an EMBL/GenBank/DDBJ whole genome shotgun (WGS) entry which is preliminary data.</text>
</comment>
<organism evidence="1 2">
    <name type="scientific">Mucilaginibacter defluvii</name>
    <dbReference type="NCBI Taxonomy" id="1196019"/>
    <lineage>
        <taxon>Bacteria</taxon>
        <taxon>Pseudomonadati</taxon>
        <taxon>Bacteroidota</taxon>
        <taxon>Sphingobacteriia</taxon>
        <taxon>Sphingobacteriales</taxon>
        <taxon>Sphingobacteriaceae</taxon>
        <taxon>Mucilaginibacter</taxon>
    </lineage>
</organism>
<proteinExistence type="predicted"/>
<reference evidence="2" key="1">
    <citation type="journal article" date="2019" name="Int. J. Syst. Evol. Microbiol.">
        <title>The Global Catalogue of Microorganisms (GCM) 10K type strain sequencing project: providing services to taxonomists for standard genome sequencing and annotation.</title>
        <authorList>
            <consortium name="The Broad Institute Genomics Platform"/>
            <consortium name="The Broad Institute Genome Sequencing Center for Infectious Disease"/>
            <person name="Wu L."/>
            <person name="Ma J."/>
        </authorList>
    </citation>
    <scope>NUCLEOTIDE SEQUENCE [LARGE SCALE GENOMIC DNA]</scope>
    <source>
        <strain evidence="2">JCM 18283</strain>
    </source>
</reference>
<evidence type="ECO:0000313" key="2">
    <source>
        <dbReference type="Proteomes" id="UP001501436"/>
    </source>
</evidence>